<evidence type="ECO:0000313" key="3">
    <source>
        <dbReference type="Proteomes" id="UP000184363"/>
    </source>
</evidence>
<dbReference type="EMBL" id="FRAP01000010">
    <property type="protein sequence ID" value="SHK67053.1"/>
    <property type="molecule type" value="Genomic_DNA"/>
</dbReference>
<gene>
    <name evidence="2" type="ORF">SAMN05443637_1102</name>
</gene>
<proteinExistence type="predicted"/>
<dbReference type="OrthoDB" id="4481052at2"/>
<dbReference type="Proteomes" id="UP000184363">
    <property type="component" value="Unassembled WGS sequence"/>
</dbReference>
<keyword evidence="1" id="KW-0472">Membrane</keyword>
<keyword evidence="3" id="KW-1185">Reference proteome</keyword>
<organism evidence="2 3">
    <name type="scientific">Pseudonocardia thermophila</name>
    <dbReference type="NCBI Taxonomy" id="1848"/>
    <lineage>
        <taxon>Bacteria</taxon>
        <taxon>Bacillati</taxon>
        <taxon>Actinomycetota</taxon>
        <taxon>Actinomycetes</taxon>
        <taxon>Pseudonocardiales</taxon>
        <taxon>Pseudonocardiaceae</taxon>
        <taxon>Pseudonocardia</taxon>
    </lineage>
</organism>
<sequence>MQVRTDDDVYRVDAVWLGPPKLTFPWRARYVSYALALAVLVLVMAVQRQLGIPFGVLSTLWALLVTVVVVRLVGRHVDDERPLVHLVVSWWADVRTPRGRR</sequence>
<accession>A0A1M6UD06</accession>
<dbReference type="STRING" id="1848.SAMN05443637_1102"/>
<evidence type="ECO:0000256" key="1">
    <source>
        <dbReference type="SAM" id="Phobius"/>
    </source>
</evidence>
<keyword evidence="1" id="KW-1133">Transmembrane helix</keyword>
<reference evidence="2 3" key="1">
    <citation type="submission" date="2016-11" db="EMBL/GenBank/DDBJ databases">
        <authorList>
            <person name="Jaros S."/>
            <person name="Januszkiewicz K."/>
            <person name="Wedrychowicz H."/>
        </authorList>
    </citation>
    <scope>NUCLEOTIDE SEQUENCE [LARGE SCALE GENOMIC DNA]</scope>
    <source>
        <strain evidence="2 3">DSM 43832</strain>
    </source>
</reference>
<name>A0A1M6UD06_PSETH</name>
<protein>
    <submittedName>
        <fullName evidence="2">Uncharacterized protein</fullName>
    </submittedName>
</protein>
<feature type="transmembrane region" description="Helical" evidence="1">
    <location>
        <begin position="52"/>
        <end position="73"/>
    </location>
</feature>
<keyword evidence="1" id="KW-0812">Transmembrane</keyword>
<dbReference type="RefSeq" id="WP_073457528.1">
    <property type="nucleotide sequence ID" value="NZ_CALGVN010000001.1"/>
</dbReference>
<feature type="transmembrane region" description="Helical" evidence="1">
    <location>
        <begin position="30"/>
        <end position="46"/>
    </location>
</feature>
<dbReference type="AlphaFoldDB" id="A0A1M6UD06"/>
<evidence type="ECO:0000313" key="2">
    <source>
        <dbReference type="EMBL" id="SHK67053.1"/>
    </source>
</evidence>